<sequence length="307" mass="35131">MEFRKFLRVFILFIICLYTIPFLYHYLIFDDYSESPEMVKVYRTKKGEFAEVPLEEYVIGVVAAEMPATFETDALKAQAIAARTYVLKYKQGKDYKDKGYITDSTTHQVYKSDDELRGMWGEKYYYYNTKISQAVLDTKGKVIVYQDELIVPVYFSMSNGYTESSSDFWGYHHPYLQSVESVWDQNLEIAEDVTSLSVEEVNRILGINLKDNNSVGVIKETEGKRVAEIELDGKTFSGAKVMDLLGLKSSDFELDVQGNQVVFITHGFGHGVGMSQYGAQGMAKAGKDYDEIIHYYYKDVKIVNYGN</sequence>
<dbReference type="GO" id="GO:0030435">
    <property type="term" value="P:sporulation resulting in formation of a cellular spore"/>
    <property type="evidence" value="ECO:0007669"/>
    <property type="project" value="InterPro"/>
</dbReference>
<keyword evidence="1" id="KW-0812">Transmembrane</keyword>
<dbReference type="STRING" id="1033810.HLPCO_002557"/>
<dbReference type="EMBL" id="AFNU02000011">
    <property type="protein sequence ID" value="ERJ11435.1"/>
    <property type="molecule type" value="Genomic_DNA"/>
</dbReference>
<feature type="transmembrane region" description="Helical" evidence="1">
    <location>
        <begin position="7"/>
        <end position="27"/>
    </location>
</feature>
<evidence type="ECO:0000256" key="1">
    <source>
        <dbReference type="SAM" id="Phobius"/>
    </source>
</evidence>
<dbReference type="GO" id="GO:0030288">
    <property type="term" value="C:outer membrane-bounded periplasmic space"/>
    <property type="evidence" value="ECO:0007669"/>
    <property type="project" value="TreeGrafter"/>
</dbReference>
<reference evidence="3 4" key="1">
    <citation type="journal article" date="2011" name="J. Bacteriol.">
        <title>Genome sequence of Haloplasma contractile, an unusual contractile bacterium from a deep-sea anoxic brine lake.</title>
        <authorList>
            <person name="Antunes A."/>
            <person name="Alam I."/>
            <person name="El Dorry H."/>
            <person name="Siam R."/>
            <person name="Robertson A."/>
            <person name="Bajic V.B."/>
            <person name="Stingl U."/>
        </authorList>
    </citation>
    <scope>NUCLEOTIDE SEQUENCE [LARGE SCALE GENOMIC DNA]</scope>
    <source>
        <strain evidence="3 4">SSD-17B</strain>
    </source>
</reference>
<keyword evidence="4" id="KW-1185">Reference proteome</keyword>
<dbReference type="NCBIfam" id="TIGR02870">
    <property type="entry name" value="spore_II_D"/>
    <property type="match status" value="1"/>
</dbReference>
<dbReference type="AlphaFoldDB" id="U2FER2"/>
<keyword evidence="1" id="KW-1133">Transmembrane helix</keyword>
<dbReference type="InParanoid" id="U2FER2"/>
<accession>U2FER2</accession>
<dbReference type="Pfam" id="PF08486">
    <property type="entry name" value="SpoIID"/>
    <property type="match status" value="1"/>
</dbReference>
<protein>
    <submittedName>
        <fullName evidence="3">Stage II sporulation protein D</fullName>
    </submittedName>
</protein>
<evidence type="ECO:0000313" key="4">
    <source>
        <dbReference type="Proteomes" id="UP000005707"/>
    </source>
</evidence>
<keyword evidence="1" id="KW-0472">Membrane</keyword>
<dbReference type="InterPro" id="IPR013486">
    <property type="entry name" value="SpoIID/LytB"/>
</dbReference>
<proteinExistence type="predicted"/>
<dbReference type="PANTHER" id="PTHR30032">
    <property type="entry name" value="N-ACETYLMURAMOYL-L-ALANINE AMIDASE-RELATED"/>
    <property type="match status" value="1"/>
</dbReference>
<dbReference type="InterPro" id="IPR051922">
    <property type="entry name" value="Bact_Sporulation_Assoc"/>
</dbReference>
<reference evidence="3 4" key="2">
    <citation type="journal article" date="2013" name="PLoS ONE">
        <title>INDIGO - INtegrated Data Warehouse of MIcrobial GenOmes with Examples from the Red Sea Extremophiles.</title>
        <authorList>
            <person name="Alam I."/>
            <person name="Antunes A."/>
            <person name="Kamau A.A."/>
            <person name="Ba Alawi W."/>
            <person name="Kalkatawi M."/>
            <person name="Stingl U."/>
            <person name="Bajic V.B."/>
        </authorList>
    </citation>
    <scope>NUCLEOTIDE SEQUENCE [LARGE SCALE GENOMIC DNA]</scope>
    <source>
        <strain evidence="3 4">SSD-17B</strain>
    </source>
</reference>
<dbReference type="PANTHER" id="PTHR30032:SF4">
    <property type="entry name" value="AMIDASE ENHANCER"/>
    <property type="match status" value="1"/>
</dbReference>
<dbReference type="InterPro" id="IPR014225">
    <property type="entry name" value="Spore_II_D_firmicutes"/>
</dbReference>
<comment type="caution">
    <text evidence="3">The sequence shown here is derived from an EMBL/GenBank/DDBJ whole genome shotgun (WGS) entry which is preliminary data.</text>
</comment>
<dbReference type="FunCoup" id="U2FER2">
    <property type="interactions" value="6"/>
</dbReference>
<evidence type="ECO:0000313" key="3">
    <source>
        <dbReference type="EMBL" id="ERJ11435.1"/>
    </source>
</evidence>
<organism evidence="3 4">
    <name type="scientific">Haloplasma contractile SSD-17B</name>
    <dbReference type="NCBI Taxonomy" id="1033810"/>
    <lineage>
        <taxon>Bacteria</taxon>
        <taxon>Bacillati</taxon>
        <taxon>Mycoplasmatota</taxon>
        <taxon>Mollicutes</taxon>
        <taxon>Haloplasmatales</taxon>
        <taxon>Haloplasmataceae</taxon>
        <taxon>Haloplasma</taxon>
    </lineage>
</organism>
<dbReference type="RefSeq" id="WP_008826620.1">
    <property type="nucleotide sequence ID" value="NZ_AFNU02000011.1"/>
</dbReference>
<feature type="domain" description="Sporulation stage II protein D amidase enhancer LytB N-terminal" evidence="2">
    <location>
        <begin position="44"/>
        <end position="145"/>
    </location>
</feature>
<dbReference type="eggNOG" id="COG2385">
    <property type="taxonomic scope" value="Bacteria"/>
</dbReference>
<dbReference type="InterPro" id="IPR013693">
    <property type="entry name" value="SpoIID/LytB_N"/>
</dbReference>
<name>U2FER2_9MOLU</name>
<gene>
    <name evidence="3" type="ORF">HLPCO_002557</name>
</gene>
<evidence type="ECO:0000259" key="2">
    <source>
        <dbReference type="Pfam" id="PF08486"/>
    </source>
</evidence>
<dbReference type="OrthoDB" id="9794671at2"/>
<dbReference type="NCBIfam" id="TIGR02669">
    <property type="entry name" value="SpoIID_LytB"/>
    <property type="match status" value="1"/>
</dbReference>
<dbReference type="Proteomes" id="UP000005707">
    <property type="component" value="Unassembled WGS sequence"/>
</dbReference>